<keyword evidence="4 9" id="KW-0349">Heme</keyword>
<evidence type="ECO:0000256" key="8">
    <source>
        <dbReference type="ARBA" id="ARBA00023033"/>
    </source>
</evidence>
<reference evidence="10 11" key="1">
    <citation type="submission" date="2015-04" db="EMBL/GenBank/DDBJ databases">
        <title>Complete genome sequence of Schizopora paradoxa KUC8140, a cosmopolitan wood degrader in East Asia.</title>
        <authorList>
            <consortium name="DOE Joint Genome Institute"/>
            <person name="Min B."/>
            <person name="Park H."/>
            <person name="Jang Y."/>
            <person name="Kim J.-J."/>
            <person name="Kim K.H."/>
            <person name="Pangilinan J."/>
            <person name="Lipzen A."/>
            <person name="Riley R."/>
            <person name="Grigoriev I.V."/>
            <person name="Spatafora J.W."/>
            <person name="Choi I.-G."/>
        </authorList>
    </citation>
    <scope>NUCLEOTIDE SEQUENCE [LARGE SCALE GENOMIC DNA]</scope>
    <source>
        <strain evidence="10 11">KUC8140</strain>
    </source>
</reference>
<evidence type="ECO:0000256" key="4">
    <source>
        <dbReference type="ARBA" id="ARBA00022617"/>
    </source>
</evidence>
<proteinExistence type="inferred from homology"/>
<name>A0A0H2S959_9AGAM</name>
<comment type="cofactor">
    <cofactor evidence="1 9">
        <name>heme</name>
        <dbReference type="ChEBI" id="CHEBI:30413"/>
    </cofactor>
</comment>
<dbReference type="SUPFAM" id="SSF48264">
    <property type="entry name" value="Cytochrome P450"/>
    <property type="match status" value="1"/>
</dbReference>
<dbReference type="InParanoid" id="A0A0H2S959"/>
<keyword evidence="7 9" id="KW-0408">Iron</keyword>
<dbReference type="InterPro" id="IPR036396">
    <property type="entry name" value="Cyt_P450_sf"/>
</dbReference>
<dbReference type="PRINTS" id="PR00463">
    <property type="entry name" value="EP450I"/>
</dbReference>
<dbReference type="STRING" id="27342.A0A0H2S959"/>
<dbReference type="AlphaFoldDB" id="A0A0H2S959"/>
<dbReference type="Gene3D" id="1.10.630.10">
    <property type="entry name" value="Cytochrome P450"/>
    <property type="match status" value="1"/>
</dbReference>
<evidence type="ECO:0000256" key="2">
    <source>
        <dbReference type="ARBA" id="ARBA00005179"/>
    </source>
</evidence>
<sequence>MFRISPVSTSAWNQLAVRALAYAAAGWLFYRLLKRIKRFSRPFFSPSRHIRRIPKASLILGSLKDLHKMEDSSIHEKWVRDYGGIFRMKLFLNVEFIMPLDTRALNHILTHSTEYPKLEDSLEGLKRLLGAGVLVTEGEKHRQQRRVMNPSFGLPSIRSLTPRMFEKTIQLRDIWLQQTEVEGGPVRIDVLSWLGRTTLDIIGLAGFNYEFNALNINEKPNELNEAFSTIFNIESGITFLAVLQELIPVLRKLPTEKRRTMDAAMRTMRRVGTKLIEERKKLFINEKGALAGASDDEQYKDLLSALVKANLDPSIPESQRMTDEEVLSQIPTFLVAGHETSSTQLTWTLFALAQHPGIQHRLREELLGVPTDTPTMDDIQALPYLDAVLREALRLHPAVPLTSRRAAKDDIIPLAEPIVDRSGQKTNEVRVGEGDLFFISITAVNRMTTLWGADADEFNPDRWNSLPETATSIPSVFANVLSFLAGSRSCIGYRFAVVEMKVILFALIRAFEFELAIPAEEFTKRSMVVTRPYLKSEKSGRAQMPLFVRPVRL</sequence>
<dbReference type="OrthoDB" id="1470350at2759"/>
<comment type="pathway">
    <text evidence="2">Secondary metabolite biosynthesis.</text>
</comment>
<dbReference type="Proteomes" id="UP000053477">
    <property type="component" value="Unassembled WGS sequence"/>
</dbReference>
<evidence type="ECO:0000313" key="11">
    <source>
        <dbReference type="Proteomes" id="UP000053477"/>
    </source>
</evidence>
<keyword evidence="11" id="KW-1185">Reference proteome</keyword>
<dbReference type="CDD" id="cd11069">
    <property type="entry name" value="CYP_FUM15-like"/>
    <property type="match status" value="1"/>
</dbReference>
<evidence type="ECO:0000256" key="1">
    <source>
        <dbReference type="ARBA" id="ARBA00001971"/>
    </source>
</evidence>
<dbReference type="PANTHER" id="PTHR24305:SF166">
    <property type="entry name" value="CYTOCHROME P450 12A4, MITOCHONDRIAL-RELATED"/>
    <property type="match status" value="1"/>
</dbReference>
<dbReference type="PRINTS" id="PR00385">
    <property type="entry name" value="P450"/>
</dbReference>
<organism evidence="10 11">
    <name type="scientific">Schizopora paradoxa</name>
    <dbReference type="NCBI Taxonomy" id="27342"/>
    <lineage>
        <taxon>Eukaryota</taxon>
        <taxon>Fungi</taxon>
        <taxon>Dikarya</taxon>
        <taxon>Basidiomycota</taxon>
        <taxon>Agaricomycotina</taxon>
        <taxon>Agaricomycetes</taxon>
        <taxon>Hymenochaetales</taxon>
        <taxon>Schizoporaceae</taxon>
        <taxon>Schizopora</taxon>
    </lineage>
</organism>
<keyword evidence="5 9" id="KW-0479">Metal-binding</keyword>
<dbReference type="InterPro" id="IPR001128">
    <property type="entry name" value="Cyt_P450"/>
</dbReference>
<dbReference type="EMBL" id="KQ085960">
    <property type="protein sequence ID" value="KLO13381.1"/>
    <property type="molecule type" value="Genomic_DNA"/>
</dbReference>
<dbReference type="InterPro" id="IPR002401">
    <property type="entry name" value="Cyt_P450_E_grp-I"/>
</dbReference>
<evidence type="ECO:0000313" key="10">
    <source>
        <dbReference type="EMBL" id="KLO13381.1"/>
    </source>
</evidence>
<dbReference type="PANTHER" id="PTHR24305">
    <property type="entry name" value="CYTOCHROME P450"/>
    <property type="match status" value="1"/>
</dbReference>
<dbReference type="Pfam" id="PF00067">
    <property type="entry name" value="p450"/>
    <property type="match status" value="1"/>
</dbReference>
<dbReference type="GO" id="GO:0016705">
    <property type="term" value="F:oxidoreductase activity, acting on paired donors, with incorporation or reduction of molecular oxygen"/>
    <property type="evidence" value="ECO:0007669"/>
    <property type="project" value="InterPro"/>
</dbReference>
<feature type="binding site" description="axial binding residue" evidence="9">
    <location>
        <position position="490"/>
    </location>
    <ligand>
        <name>heme</name>
        <dbReference type="ChEBI" id="CHEBI:30413"/>
    </ligand>
    <ligandPart>
        <name>Fe</name>
        <dbReference type="ChEBI" id="CHEBI:18248"/>
    </ligandPart>
</feature>
<comment type="similarity">
    <text evidence="3">Belongs to the cytochrome P450 family.</text>
</comment>
<accession>A0A0H2S959</accession>
<gene>
    <name evidence="10" type="ORF">SCHPADRAFT_365803</name>
</gene>
<evidence type="ECO:0000256" key="7">
    <source>
        <dbReference type="ARBA" id="ARBA00023004"/>
    </source>
</evidence>
<evidence type="ECO:0000256" key="9">
    <source>
        <dbReference type="PIRSR" id="PIRSR602401-1"/>
    </source>
</evidence>
<evidence type="ECO:0000256" key="5">
    <source>
        <dbReference type="ARBA" id="ARBA00022723"/>
    </source>
</evidence>
<keyword evidence="8" id="KW-0503">Monooxygenase</keyword>
<dbReference type="GO" id="GO:0004497">
    <property type="term" value="F:monooxygenase activity"/>
    <property type="evidence" value="ECO:0007669"/>
    <property type="project" value="UniProtKB-KW"/>
</dbReference>
<dbReference type="GO" id="GO:0020037">
    <property type="term" value="F:heme binding"/>
    <property type="evidence" value="ECO:0007669"/>
    <property type="project" value="InterPro"/>
</dbReference>
<protein>
    <submittedName>
        <fullName evidence="10">Cytochrome P450</fullName>
    </submittedName>
</protein>
<keyword evidence="6" id="KW-0560">Oxidoreductase</keyword>
<evidence type="ECO:0000256" key="6">
    <source>
        <dbReference type="ARBA" id="ARBA00023002"/>
    </source>
</evidence>
<dbReference type="InterPro" id="IPR050121">
    <property type="entry name" value="Cytochrome_P450_monoxygenase"/>
</dbReference>
<evidence type="ECO:0000256" key="3">
    <source>
        <dbReference type="ARBA" id="ARBA00010617"/>
    </source>
</evidence>
<dbReference type="GO" id="GO:0005506">
    <property type="term" value="F:iron ion binding"/>
    <property type="evidence" value="ECO:0007669"/>
    <property type="project" value="InterPro"/>
</dbReference>